<evidence type="ECO:0000259" key="3">
    <source>
        <dbReference type="Pfam" id="PF12793"/>
    </source>
</evidence>
<dbReference type="GO" id="GO:1904680">
    <property type="term" value="F:peptide transmembrane transporter activity"/>
    <property type="evidence" value="ECO:0007669"/>
    <property type="project" value="TreeGrafter"/>
</dbReference>
<dbReference type="GO" id="GO:0015833">
    <property type="term" value="P:peptide transport"/>
    <property type="evidence" value="ECO:0007669"/>
    <property type="project" value="TreeGrafter"/>
</dbReference>
<feature type="domain" description="Transcriptional regulator SgrR N-terminal HTH" evidence="3">
    <location>
        <begin position="11"/>
        <end position="98"/>
    </location>
</feature>
<dbReference type="GO" id="GO:0003677">
    <property type="term" value="F:DNA binding"/>
    <property type="evidence" value="ECO:0007669"/>
    <property type="project" value="UniProtKB-KW"/>
</dbReference>
<dbReference type="SUPFAM" id="SSF53850">
    <property type="entry name" value="Periplasmic binding protein-like II"/>
    <property type="match status" value="1"/>
</dbReference>
<keyword evidence="5" id="KW-1185">Reference proteome</keyword>
<proteinExistence type="predicted"/>
<dbReference type="InterPro" id="IPR039424">
    <property type="entry name" value="SBP_5"/>
</dbReference>
<keyword evidence="1" id="KW-0238">DNA-binding</keyword>
<dbReference type="Pfam" id="PF12793">
    <property type="entry name" value="SgrR_N"/>
    <property type="match status" value="1"/>
</dbReference>
<gene>
    <name evidence="4" type="ORF">EA58_00905</name>
</gene>
<organism evidence="4 5">
    <name type="scientific">Photobacterium galatheae</name>
    <dbReference type="NCBI Taxonomy" id="1654360"/>
    <lineage>
        <taxon>Bacteria</taxon>
        <taxon>Pseudomonadati</taxon>
        <taxon>Pseudomonadota</taxon>
        <taxon>Gammaproteobacteria</taxon>
        <taxon>Vibrionales</taxon>
        <taxon>Vibrionaceae</taxon>
        <taxon>Photobacterium</taxon>
    </lineage>
</organism>
<name>A0A066RWF9_9GAMM</name>
<evidence type="ECO:0000256" key="1">
    <source>
        <dbReference type="ARBA" id="ARBA00023125"/>
    </source>
</evidence>
<dbReference type="Proteomes" id="UP000027192">
    <property type="component" value="Unassembled WGS sequence"/>
</dbReference>
<dbReference type="InterPro" id="IPR000914">
    <property type="entry name" value="SBP_5_dom"/>
</dbReference>
<evidence type="ECO:0000259" key="2">
    <source>
        <dbReference type="Pfam" id="PF00496"/>
    </source>
</evidence>
<comment type="caution">
    <text evidence="4">The sequence shown here is derived from an EMBL/GenBank/DDBJ whole genome shotgun (WGS) entry which is preliminary data.</text>
</comment>
<feature type="domain" description="Solute-binding protein family 5" evidence="2">
    <location>
        <begin position="168"/>
        <end position="307"/>
    </location>
</feature>
<dbReference type="Pfam" id="PF00496">
    <property type="entry name" value="SBP_bac_5"/>
    <property type="match status" value="1"/>
</dbReference>
<dbReference type="STRING" id="1654360.EA58_00905"/>
<evidence type="ECO:0000313" key="4">
    <source>
        <dbReference type="EMBL" id="KDM93456.1"/>
    </source>
</evidence>
<accession>A0A066RWF9</accession>
<dbReference type="PANTHER" id="PTHR30290:SF72">
    <property type="entry name" value="HTH-TYPE TRANSCRIPTIONAL REGULATOR SGRR"/>
    <property type="match status" value="1"/>
</dbReference>
<evidence type="ECO:0008006" key="6">
    <source>
        <dbReference type="Google" id="ProtNLM"/>
    </source>
</evidence>
<dbReference type="InterPro" id="IPR025370">
    <property type="entry name" value="SgrR_HTH_N"/>
</dbReference>
<dbReference type="EMBL" id="JMIB01000002">
    <property type="protein sequence ID" value="KDM93456.1"/>
    <property type="molecule type" value="Genomic_DNA"/>
</dbReference>
<dbReference type="Gene3D" id="3.40.190.10">
    <property type="entry name" value="Periplasmic binding protein-like II"/>
    <property type="match status" value="1"/>
</dbReference>
<protein>
    <recommendedName>
        <fullName evidence="6">ABC transporter substrate-binding protein</fullName>
    </recommendedName>
</protein>
<sequence>MSEANLRRLNQLLSKYQCHTVYSVVVEELEAVLSTSRRNTSTIMSKLCEAGWIDWFPSVGRSKASTLRVKVSLQEAICSVLQPEIASGHFGSVSKLLSLYGCTAVRALSLVTEKQNDWNEANNQLLITRYPWVDTIDPAKTYRIAELQVIKSVYDTLLIQDQQGRLLPGIAHAWETCENDVTLWIRTDIRRHDDKFLTVEDVIASLERLVTETGPVSYLFSQIVSVTRLSAKSLRIRLRAKNPLFLHALAIHHAAIVTQDVRYYANGRPAFVGTGPFCLEAWDDDKLVLNIHPSYFRQSALLDRITLSHQGGELIEYLGQQNQDDGVQETYTLQSFSYLTARFRKDAAILPEDLERLMDYIAAKRHTFDGGNVVSGLSFSEPSFSAPSDAERPVDLRLKGKLVLTEPRWTIPHLAKLAHWLHSAIRETGLELEVIELEDISDPSLMKDKADVLFLEEVMELPHEYGVYEWMLASSGLRFLYAEPESWRQHQRLVDEAVSRQSPADAFVNIEQDLLASRQYLPLFFGKEEILNVCQVRGIQVTKTGYSDFHKLWIDGE</sequence>
<reference evidence="4 5" key="1">
    <citation type="submission" date="2014-04" db="EMBL/GenBank/DDBJ databases">
        <title>Draft genome sequence of Photobacterium halotolerans S2753: a solonamide, ngercheumicin and holomycin producer.</title>
        <authorList>
            <person name="Machado H.R."/>
            <person name="Gram L."/>
        </authorList>
    </citation>
    <scope>NUCLEOTIDE SEQUENCE [LARGE SCALE GENOMIC DNA]</scope>
    <source>
        <strain evidence="4 5">S2753</strain>
    </source>
</reference>
<dbReference type="AlphaFoldDB" id="A0A066RWF9"/>
<dbReference type="PANTHER" id="PTHR30290">
    <property type="entry name" value="PERIPLASMIC BINDING COMPONENT OF ABC TRANSPORTER"/>
    <property type="match status" value="1"/>
</dbReference>
<evidence type="ECO:0000313" key="5">
    <source>
        <dbReference type="Proteomes" id="UP000027192"/>
    </source>
</evidence>